<sequence length="158" mass="17909">MIQTKRRPERIALRVDKGCLVPADGISQQRLRARKYHLGDILFAEIRKPRNPKFHRLAHQLGIVLTENIQAFEGMGPHDVLKKLQREGNIGCEEVVAEIPGLGEIKIRNPLSLSFESMEEGEFRQVIGAMCAHVSAKYWQTMTAEQIEMMASVYVEPA</sequence>
<evidence type="ECO:0000313" key="2">
    <source>
        <dbReference type="Proteomes" id="UP001617427"/>
    </source>
</evidence>
<reference evidence="1 2" key="1">
    <citation type="submission" date="2024-10" db="EMBL/GenBank/DDBJ databases">
        <title>The Natural Products Discovery Center: Release of the First 8490 Sequenced Strains for Exploring Actinobacteria Biosynthetic Diversity.</title>
        <authorList>
            <person name="Kalkreuter E."/>
            <person name="Kautsar S.A."/>
            <person name="Yang D."/>
            <person name="Bader C.D."/>
            <person name="Teijaro C.N."/>
            <person name="Fluegel L."/>
            <person name="Davis C.M."/>
            <person name="Simpson J.R."/>
            <person name="Lauterbach L."/>
            <person name="Steele A.D."/>
            <person name="Gui C."/>
            <person name="Meng S."/>
            <person name="Li G."/>
            <person name="Viehrig K."/>
            <person name="Ye F."/>
            <person name="Su P."/>
            <person name="Kiefer A.F."/>
            <person name="Nichols A."/>
            <person name="Cepeda A.J."/>
            <person name="Yan W."/>
            <person name="Fan B."/>
            <person name="Jiang Y."/>
            <person name="Adhikari A."/>
            <person name="Zheng C.-J."/>
            <person name="Schuster L."/>
            <person name="Cowan T.M."/>
            <person name="Smanski M.J."/>
            <person name="Chevrette M.G."/>
            <person name="De Carvalho L.P.S."/>
            <person name="Shen B."/>
        </authorList>
    </citation>
    <scope>NUCLEOTIDE SEQUENCE [LARGE SCALE GENOMIC DNA]</scope>
    <source>
        <strain evidence="1 2">NPDC087045</strain>
    </source>
</reference>
<organism evidence="1 2">
    <name type="scientific">Herbaspirillum chlorophenolicum</name>
    <dbReference type="NCBI Taxonomy" id="211589"/>
    <lineage>
        <taxon>Bacteria</taxon>
        <taxon>Pseudomonadati</taxon>
        <taxon>Pseudomonadota</taxon>
        <taxon>Betaproteobacteria</taxon>
        <taxon>Burkholderiales</taxon>
        <taxon>Oxalobacteraceae</taxon>
        <taxon>Herbaspirillum</taxon>
    </lineage>
</organism>
<comment type="caution">
    <text evidence="1">The sequence shown here is derived from an EMBL/GenBank/DDBJ whole genome shotgun (WGS) entry which is preliminary data.</text>
</comment>
<gene>
    <name evidence="1" type="ORF">ACIPEN_22290</name>
</gene>
<dbReference type="EMBL" id="JBIUZV010000025">
    <property type="protein sequence ID" value="MFJ3048573.1"/>
    <property type="molecule type" value="Genomic_DNA"/>
</dbReference>
<protein>
    <submittedName>
        <fullName evidence="1">Uncharacterized protein</fullName>
    </submittedName>
</protein>
<evidence type="ECO:0000313" key="1">
    <source>
        <dbReference type="EMBL" id="MFJ3048573.1"/>
    </source>
</evidence>
<dbReference type="RefSeq" id="WP_402703696.1">
    <property type="nucleotide sequence ID" value="NZ_JBIUZV010000025.1"/>
</dbReference>
<proteinExistence type="predicted"/>
<name>A0ABW8F5J8_9BURK</name>
<dbReference type="Proteomes" id="UP001617427">
    <property type="component" value="Unassembled WGS sequence"/>
</dbReference>
<keyword evidence="2" id="KW-1185">Reference proteome</keyword>
<accession>A0ABW8F5J8</accession>